<name>A0ABY4YZB2_9MICO</name>
<dbReference type="PANTHER" id="PTHR41983">
    <property type="entry name" value="SHORT-CHAIN FATTY ACID TRANSPORTER-RELATED"/>
    <property type="match status" value="1"/>
</dbReference>
<dbReference type="Proteomes" id="UP001056455">
    <property type="component" value="Chromosome"/>
</dbReference>
<keyword evidence="1" id="KW-0472">Membrane</keyword>
<sequence length="440" mass="46684">MGPLNSVVERFMPSAFLFAVVLTAVVAGMSLLVTDATPVDALKGWGEGLSGLLAFTMQMVLILLLGYMLAHTGPVHALLVRLGSVPRTEGQAYIFVVVVTAVASLITWGLGLVVGAVIAKEVARQGKARGLRLHFPLLVACGYSGWVVWHMGYSGSGPLAAATEGSFVHEMTGQVVPMSETTFSLWNIIGAVVTVIVVASAMYLVRPRNGSKVVEVATEAEAEVYQPEDINTPADRLDASRIPTLLLGLALASYLAVHFMNGGTLTLDIVNWSFMMLILLLVRNAAEMLALVRRSASNVGDVVFQYPLYAGILGIMVATGLMGWLTERMIAISNEYTFGIIALLSAGLVNIFVPSGGAQFAVQGPIMLDAAQALGVDPAIAIMAVSYGDQWSNMIQPFWALPLLAIAGLKIRDIMGYTTVTFIVSGFAFAGTLLVASFIL</sequence>
<dbReference type="RefSeq" id="WP_252595737.1">
    <property type="nucleotide sequence ID" value="NZ_CP099489.1"/>
</dbReference>
<feature type="transmembrane region" description="Helical" evidence="1">
    <location>
        <begin position="49"/>
        <end position="70"/>
    </location>
</feature>
<proteinExistence type="predicted"/>
<keyword evidence="1" id="KW-1133">Transmembrane helix</keyword>
<dbReference type="Pfam" id="PF02667">
    <property type="entry name" value="SCFA_trans"/>
    <property type="match status" value="1"/>
</dbReference>
<accession>A0ABY4YZB2</accession>
<keyword evidence="1" id="KW-0812">Transmembrane</keyword>
<feature type="transmembrane region" description="Helical" evidence="1">
    <location>
        <begin position="185"/>
        <end position="205"/>
    </location>
</feature>
<gene>
    <name evidence="2" type="ORF">NF556_06545</name>
</gene>
<dbReference type="EMBL" id="CP099489">
    <property type="protein sequence ID" value="USQ82134.1"/>
    <property type="molecule type" value="Genomic_DNA"/>
</dbReference>
<evidence type="ECO:0000313" key="3">
    <source>
        <dbReference type="Proteomes" id="UP001056455"/>
    </source>
</evidence>
<reference evidence="2" key="1">
    <citation type="submission" date="2022-06" db="EMBL/GenBank/DDBJ databases">
        <title>Ornithinimicrobium HY1793.</title>
        <authorList>
            <person name="Huang Y."/>
        </authorList>
    </citation>
    <scope>NUCLEOTIDE SEQUENCE</scope>
    <source>
        <strain evidence="2">HY1793</strain>
    </source>
</reference>
<feature type="transmembrane region" description="Helical" evidence="1">
    <location>
        <begin position="304"/>
        <end position="324"/>
    </location>
</feature>
<dbReference type="InterPro" id="IPR006160">
    <property type="entry name" value="SCFA_transpt_AtoE"/>
</dbReference>
<feature type="transmembrane region" description="Helical" evidence="1">
    <location>
        <begin position="336"/>
        <end position="354"/>
    </location>
</feature>
<feature type="transmembrane region" description="Helical" evidence="1">
    <location>
        <begin position="15"/>
        <end position="37"/>
    </location>
</feature>
<dbReference type="PANTHER" id="PTHR41983:SF2">
    <property type="entry name" value="SHORT-CHAIN FATTY ACID TRANSPORTER-RELATED"/>
    <property type="match status" value="1"/>
</dbReference>
<evidence type="ECO:0000313" key="2">
    <source>
        <dbReference type="EMBL" id="USQ82134.1"/>
    </source>
</evidence>
<feature type="transmembrane region" description="Helical" evidence="1">
    <location>
        <begin position="242"/>
        <end position="260"/>
    </location>
</feature>
<feature type="transmembrane region" description="Helical" evidence="1">
    <location>
        <begin position="90"/>
        <end position="119"/>
    </location>
</feature>
<feature type="transmembrane region" description="Helical" evidence="1">
    <location>
        <begin position="418"/>
        <end position="439"/>
    </location>
</feature>
<protein>
    <submittedName>
        <fullName evidence="2">TIGR00366 family protein</fullName>
    </submittedName>
</protein>
<evidence type="ECO:0000256" key="1">
    <source>
        <dbReference type="SAM" id="Phobius"/>
    </source>
</evidence>
<feature type="transmembrane region" description="Helical" evidence="1">
    <location>
        <begin position="131"/>
        <end position="149"/>
    </location>
</feature>
<keyword evidence="3" id="KW-1185">Reference proteome</keyword>
<organism evidence="2 3">
    <name type="scientific">Ornithinimicrobium faecis</name>
    <dbReference type="NCBI Taxonomy" id="2934158"/>
    <lineage>
        <taxon>Bacteria</taxon>
        <taxon>Bacillati</taxon>
        <taxon>Actinomycetota</taxon>
        <taxon>Actinomycetes</taxon>
        <taxon>Micrococcales</taxon>
        <taxon>Ornithinimicrobiaceae</taxon>
        <taxon>Ornithinimicrobium</taxon>
    </lineage>
</organism>